<dbReference type="PANTHER" id="PTHR43591:SF110">
    <property type="entry name" value="RHODANESE DOMAIN-CONTAINING PROTEIN"/>
    <property type="match status" value="1"/>
</dbReference>
<dbReference type="Proteomes" id="UP000434052">
    <property type="component" value="Unassembled WGS sequence"/>
</dbReference>
<evidence type="ECO:0000313" key="2">
    <source>
        <dbReference type="EMBL" id="TVM33023.1"/>
    </source>
</evidence>
<proteinExistence type="predicted"/>
<dbReference type="CDD" id="cd02440">
    <property type="entry name" value="AdoMet_MTases"/>
    <property type="match status" value="1"/>
</dbReference>
<dbReference type="PANTHER" id="PTHR43591">
    <property type="entry name" value="METHYLTRANSFERASE"/>
    <property type="match status" value="1"/>
</dbReference>
<dbReference type="SUPFAM" id="SSF53335">
    <property type="entry name" value="S-adenosyl-L-methionine-dependent methyltransferases"/>
    <property type="match status" value="1"/>
</dbReference>
<dbReference type="AlphaFoldDB" id="A0A6P1ZEU7"/>
<gene>
    <name evidence="2" type="ORF">DQK91_12720</name>
</gene>
<dbReference type="OrthoDB" id="9808140at2"/>
<evidence type="ECO:0000259" key="1">
    <source>
        <dbReference type="Pfam" id="PF13649"/>
    </source>
</evidence>
<dbReference type="InterPro" id="IPR041698">
    <property type="entry name" value="Methyltransf_25"/>
</dbReference>
<protein>
    <submittedName>
        <fullName evidence="2">Methyltransferase type 11</fullName>
    </submittedName>
</protein>
<dbReference type="GO" id="GO:0008168">
    <property type="term" value="F:methyltransferase activity"/>
    <property type="evidence" value="ECO:0007669"/>
    <property type="project" value="UniProtKB-KW"/>
</dbReference>
<sequence length="213" mass="23189">MSDEYAGVARLYASFLDPVLSRTRRTAREALDRVEAASVVDICCGTGALCRDLAAEGYEVTGVDYSDAMLGEAARRAKRSRDIRYFRADARQLPFEDGAYDAGVLSLCLHENAPEDRSALLAEAARVARTLVVVDYSHTRGALGVLAHVPERMAGSRHYAAFRHFIAHGALEELLRTAGFAVLHKEVCLLGAGLCALVLPERRRKGARTADRG</sequence>
<comment type="caution">
    <text evidence="2">The sequence shown here is derived from an EMBL/GenBank/DDBJ whole genome shotgun (WGS) entry which is preliminary data.</text>
</comment>
<evidence type="ECO:0000313" key="3">
    <source>
        <dbReference type="Proteomes" id="UP000434052"/>
    </source>
</evidence>
<dbReference type="InterPro" id="IPR029063">
    <property type="entry name" value="SAM-dependent_MTases_sf"/>
</dbReference>
<dbReference type="Gene3D" id="3.40.50.150">
    <property type="entry name" value="Vaccinia Virus protein VP39"/>
    <property type="match status" value="1"/>
</dbReference>
<dbReference type="Pfam" id="PF13649">
    <property type="entry name" value="Methyltransf_25"/>
    <property type="match status" value="1"/>
</dbReference>
<dbReference type="GO" id="GO:0032259">
    <property type="term" value="P:methylation"/>
    <property type="evidence" value="ECO:0007669"/>
    <property type="project" value="UniProtKB-KW"/>
</dbReference>
<feature type="domain" description="Methyltransferase" evidence="1">
    <location>
        <begin position="39"/>
        <end position="129"/>
    </location>
</feature>
<accession>A0A6P1ZEU7</accession>
<dbReference type="RefSeq" id="WP_144305751.1">
    <property type="nucleotide sequence ID" value="NZ_QMIF01000008.1"/>
</dbReference>
<reference evidence="2 3" key="1">
    <citation type="submission" date="2018-06" db="EMBL/GenBank/DDBJ databases">
        <title>Complete genome of Desulfovibrio marinus P48SEP.</title>
        <authorList>
            <person name="Crispim J.S."/>
            <person name="Vidigal P.M.P."/>
            <person name="Silva L.C.F."/>
            <person name="Araujo L.C."/>
            <person name="Laguardia C.N."/>
            <person name="Dias R.S."/>
            <person name="Sousa M.P."/>
            <person name="Paula S.O."/>
            <person name="Silva C."/>
        </authorList>
    </citation>
    <scope>NUCLEOTIDE SEQUENCE [LARGE SCALE GENOMIC DNA]</scope>
    <source>
        <strain evidence="2 3">P48SEP</strain>
    </source>
</reference>
<keyword evidence="2" id="KW-0808">Transferase</keyword>
<dbReference type="EMBL" id="QMIF01000008">
    <property type="protein sequence ID" value="TVM33023.1"/>
    <property type="molecule type" value="Genomic_DNA"/>
</dbReference>
<organism evidence="2 3">
    <name type="scientific">Oceanidesulfovibrio marinus</name>
    <dbReference type="NCBI Taxonomy" id="370038"/>
    <lineage>
        <taxon>Bacteria</taxon>
        <taxon>Pseudomonadati</taxon>
        <taxon>Thermodesulfobacteriota</taxon>
        <taxon>Desulfovibrionia</taxon>
        <taxon>Desulfovibrionales</taxon>
        <taxon>Desulfovibrionaceae</taxon>
        <taxon>Oceanidesulfovibrio</taxon>
    </lineage>
</organism>
<name>A0A6P1ZEU7_9BACT</name>
<keyword evidence="2" id="KW-0489">Methyltransferase</keyword>